<dbReference type="InterPro" id="IPR016193">
    <property type="entry name" value="Cytidine_deaminase-like"/>
</dbReference>
<evidence type="ECO:0000256" key="7">
    <source>
        <dbReference type="ARBA" id="ARBA00023268"/>
    </source>
</evidence>
<dbReference type="SUPFAM" id="SSF52335">
    <property type="entry name" value="Methylglyoxal synthase-like"/>
    <property type="match status" value="1"/>
</dbReference>
<comment type="similarity">
    <text evidence="3 10">Belongs to the PurH family.</text>
</comment>
<dbReference type="GO" id="GO:0005829">
    <property type="term" value="C:cytosol"/>
    <property type="evidence" value="ECO:0007669"/>
    <property type="project" value="TreeGrafter"/>
</dbReference>
<accession>A0A6G8PWT9</accession>
<keyword evidence="13" id="KW-1185">Reference proteome</keyword>
<dbReference type="UniPathway" id="UPA00074">
    <property type="reaction ID" value="UER00133"/>
</dbReference>
<evidence type="ECO:0000256" key="4">
    <source>
        <dbReference type="ARBA" id="ARBA00022679"/>
    </source>
</evidence>
<comment type="pathway">
    <text evidence="2 10">Purine metabolism; IMP biosynthesis via de novo pathway; 5-formamido-1-(5-phospho-D-ribosyl)imidazole-4-carboxamide from 5-amino-1-(5-phospho-D-ribosyl)imidazole-4-carboxamide (10-formyl THF route): step 1/1.</text>
</comment>
<dbReference type="PIRSF" id="PIRSF000414">
    <property type="entry name" value="AICARFT_IMPCHas"/>
    <property type="match status" value="1"/>
</dbReference>
<feature type="domain" description="MGS-like" evidence="11">
    <location>
        <begin position="1"/>
        <end position="144"/>
    </location>
</feature>
<dbReference type="NCBIfam" id="NF002049">
    <property type="entry name" value="PRK00881.1"/>
    <property type="match status" value="1"/>
</dbReference>
<evidence type="ECO:0000256" key="3">
    <source>
        <dbReference type="ARBA" id="ARBA00007667"/>
    </source>
</evidence>
<dbReference type="Pfam" id="PF02142">
    <property type="entry name" value="MGS"/>
    <property type="match status" value="1"/>
</dbReference>
<dbReference type="Gene3D" id="3.40.140.20">
    <property type="match status" value="2"/>
</dbReference>
<dbReference type="GO" id="GO:0006189">
    <property type="term" value="P:'de novo' IMP biosynthetic process"/>
    <property type="evidence" value="ECO:0007669"/>
    <property type="project" value="UniProtKB-UniRule"/>
</dbReference>
<comment type="catalytic activity">
    <reaction evidence="9 10">
        <text>IMP + H2O = 5-formamido-1-(5-phospho-D-ribosyl)imidazole-4-carboxamide</text>
        <dbReference type="Rhea" id="RHEA:18445"/>
        <dbReference type="ChEBI" id="CHEBI:15377"/>
        <dbReference type="ChEBI" id="CHEBI:58053"/>
        <dbReference type="ChEBI" id="CHEBI:58467"/>
        <dbReference type="EC" id="3.5.4.10"/>
    </reaction>
</comment>
<evidence type="ECO:0000256" key="2">
    <source>
        <dbReference type="ARBA" id="ARBA00004954"/>
    </source>
</evidence>
<dbReference type="NCBIfam" id="TIGR00355">
    <property type="entry name" value="purH"/>
    <property type="match status" value="1"/>
</dbReference>
<dbReference type="FunFam" id="3.40.140.20:FF:000001">
    <property type="entry name" value="Bifunctional purine biosynthesis protein PurH"/>
    <property type="match status" value="1"/>
</dbReference>
<reference evidence="12 13" key="1">
    <citation type="submission" date="2019-10" db="EMBL/GenBank/DDBJ databases">
        <title>Rubrobacter sp nov SCSIO 52915 isolated from a deep-sea sediment in the South China Sea.</title>
        <authorList>
            <person name="Chen R.W."/>
        </authorList>
    </citation>
    <scope>NUCLEOTIDE SEQUENCE [LARGE SCALE GENOMIC DNA]</scope>
    <source>
        <strain evidence="12 13">SCSIO 52915</strain>
    </source>
</reference>
<evidence type="ECO:0000313" key="13">
    <source>
        <dbReference type="Proteomes" id="UP000502706"/>
    </source>
</evidence>
<comment type="catalytic activity">
    <reaction evidence="8 10">
        <text>(6R)-10-formyltetrahydrofolate + 5-amino-1-(5-phospho-beta-D-ribosyl)imidazole-4-carboxamide = 5-formamido-1-(5-phospho-D-ribosyl)imidazole-4-carboxamide + (6S)-5,6,7,8-tetrahydrofolate</text>
        <dbReference type="Rhea" id="RHEA:22192"/>
        <dbReference type="ChEBI" id="CHEBI:57453"/>
        <dbReference type="ChEBI" id="CHEBI:58467"/>
        <dbReference type="ChEBI" id="CHEBI:58475"/>
        <dbReference type="ChEBI" id="CHEBI:195366"/>
        <dbReference type="EC" id="2.1.2.3"/>
    </reaction>
</comment>
<dbReference type="InterPro" id="IPR024051">
    <property type="entry name" value="AICAR_Tfase_dup_dom_sf"/>
</dbReference>
<dbReference type="SMART" id="SM00851">
    <property type="entry name" value="MGS"/>
    <property type="match status" value="1"/>
</dbReference>
<dbReference type="RefSeq" id="WP_166396333.1">
    <property type="nucleotide sequence ID" value="NZ_CP045121.1"/>
</dbReference>
<dbReference type="EC" id="3.5.4.10" evidence="10"/>
<dbReference type="AlphaFoldDB" id="A0A6G8PWT9"/>
<dbReference type="FunFam" id="3.40.50.1380:FF:000001">
    <property type="entry name" value="Bifunctional purine biosynthesis protein PurH"/>
    <property type="match status" value="1"/>
</dbReference>
<evidence type="ECO:0000313" key="12">
    <source>
        <dbReference type="EMBL" id="QIN78658.1"/>
    </source>
</evidence>
<dbReference type="InterPro" id="IPR036914">
    <property type="entry name" value="MGS-like_dom_sf"/>
</dbReference>
<dbReference type="PANTHER" id="PTHR11692:SF0">
    <property type="entry name" value="BIFUNCTIONAL PURINE BIOSYNTHESIS PROTEIN ATIC"/>
    <property type="match status" value="1"/>
</dbReference>
<evidence type="ECO:0000256" key="8">
    <source>
        <dbReference type="ARBA" id="ARBA00050488"/>
    </source>
</evidence>
<evidence type="ECO:0000256" key="9">
    <source>
        <dbReference type="ARBA" id="ARBA00050687"/>
    </source>
</evidence>
<evidence type="ECO:0000259" key="11">
    <source>
        <dbReference type="PROSITE" id="PS51855"/>
    </source>
</evidence>
<proteinExistence type="inferred from homology"/>
<dbReference type="HAMAP" id="MF_00139">
    <property type="entry name" value="PurH"/>
    <property type="match status" value="1"/>
</dbReference>
<dbReference type="GO" id="GO:0004643">
    <property type="term" value="F:phosphoribosylaminoimidazolecarboxamide formyltransferase activity"/>
    <property type="evidence" value="ECO:0007669"/>
    <property type="project" value="UniProtKB-UniRule"/>
</dbReference>
<dbReference type="EMBL" id="CP045121">
    <property type="protein sequence ID" value="QIN78658.1"/>
    <property type="molecule type" value="Genomic_DNA"/>
</dbReference>
<organism evidence="12 13">
    <name type="scientific">Rubrobacter marinus</name>
    <dbReference type="NCBI Taxonomy" id="2653852"/>
    <lineage>
        <taxon>Bacteria</taxon>
        <taxon>Bacillati</taxon>
        <taxon>Actinomycetota</taxon>
        <taxon>Rubrobacteria</taxon>
        <taxon>Rubrobacterales</taxon>
        <taxon>Rubrobacteraceae</taxon>
        <taxon>Rubrobacter</taxon>
    </lineage>
</organism>
<dbReference type="CDD" id="cd01421">
    <property type="entry name" value="IMPCH"/>
    <property type="match status" value="1"/>
</dbReference>
<dbReference type="Proteomes" id="UP000502706">
    <property type="component" value="Chromosome"/>
</dbReference>
<dbReference type="PANTHER" id="PTHR11692">
    <property type="entry name" value="BIFUNCTIONAL PURINE BIOSYNTHESIS PROTEIN PURH"/>
    <property type="match status" value="1"/>
</dbReference>
<dbReference type="PROSITE" id="PS51855">
    <property type="entry name" value="MGS"/>
    <property type="match status" value="1"/>
</dbReference>
<evidence type="ECO:0000256" key="5">
    <source>
        <dbReference type="ARBA" id="ARBA00022755"/>
    </source>
</evidence>
<keyword evidence="6 10" id="KW-0378">Hydrolase</keyword>
<dbReference type="SMART" id="SM00798">
    <property type="entry name" value="AICARFT_IMPCHas"/>
    <property type="match status" value="1"/>
</dbReference>
<keyword evidence="7 10" id="KW-0511">Multifunctional enzyme</keyword>
<dbReference type="GO" id="GO:0003937">
    <property type="term" value="F:IMP cyclohydrolase activity"/>
    <property type="evidence" value="ECO:0007669"/>
    <property type="project" value="UniProtKB-UniRule"/>
</dbReference>
<evidence type="ECO:0000256" key="10">
    <source>
        <dbReference type="HAMAP-Rule" id="MF_00139"/>
    </source>
</evidence>
<dbReference type="Pfam" id="PF01808">
    <property type="entry name" value="AICARFT_IMPCHas"/>
    <property type="match status" value="1"/>
</dbReference>
<gene>
    <name evidence="10 12" type="primary">purH</name>
    <name evidence="12" type="ORF">GBA65_09135</name>
</gene>
<name>A0A6G8PWT9_9ACTN</name>
<keyword evidence="4 10" id="KW-0808">Transferase</keyword>
<dbReference type="Gene3D" id="3.40.50.1380">
    <property type="entry name" value="Methylglyoxal synthase-like domain"/>
    <property type="match status" value="1"/>
</dbReference>
<comment type="domain">
    <text evidence="10">The IMP cyclohydrolase activity resides in the N-terminal region.</text>
</comment>
<evidence type="ECO:0000256" key="1">
    <source>
        <dbReference type="ARBA" id="ARBA00004844"/>
    </source>
</evidence>
<evidence type="ECO:0000256" key="6">
    <source>
        <dbReference type="ARBA" id="ARBA00022801"/>
    </source>
</evidence>
<dbReference type="SUPFAM" id="SSF53927">
    <property type="entry name" value="Cytidine deaminase-like"/>
    <property type="match status" value="1"/>
</dbReference>
<protein>
    <recommendedName>
        <fullName evidence="10">Bifunctional purine biosynthesis protein PurH</fullName>
    </recommendedName>
    <domain>
        <recommendedName>
            <fullName evidence="10">Phosphoribosylaminoimidazolecarboxamide formyltransferase</fullName>
            <ecNumber evidence="10">2.1.2.3</ecNumber>
        </recommendedName>
        <alternativeName>
            <fullName evidence="10">AICAR transformylase</fullName>
        </alternativeName>
    </domain>
    <domain>
        <recommendedName>
            <fullName evidence="10">IMP cyclohydrolase</fullName>
            <ecNumber evidence="10">3.5.4.10</ecNumber>
        </recommendedName>
        <alternativeName>
            <fullName evidence="10">ATIC</fullName>
        </alternativeName>
        <alternativeName>
            <fullName evidence="10">IMP synthase</fullName>
        </alternativeName>
        <alternativeName>
            <fullName evidence="10">Inosinicase</fullName>
        </alternativeName>
    </domain>
</protein>
<dbReference type="EC" id="2.1.2.3" evidence="10"/>
<keyword evidence="5 10" id="KW-0658">Purine biosynthesis</keyword>
<dbReference type="InterPro" id="IPR002695">
    <property type="entry name" value="PurH-like"/>
</dbReference>
<dbReference type="KEGG" id="rmar:GBA65_09135"/>
<sequence length="534" mass="56617">MRRRALVSVSDKRGVAAFARRLHKLGFEIISTGGTARALEEAKVPVTQVAEVTGAPEMLAGRVKTLHPRIHGGILADLEDPEQVVELVDHDIGPIDLVCVNLYPFEETVAGGAEEKEAIEQIDIGGPTLLRAAAKNFKSVTVVPSPSFYKEVAAEMELGQVEETTRRRLALEAFRRTAEYDASISAWLAERVEMEAVPSTNGTAAAPEQSLDDAAAGDDVFPETLTKSYEKVLPLRYGENPHQAAAYYAEAGGGSHLLTGVERLQGRPLSFNNLYDVDAARTLLADLSEDGRAAAVIIKHANPCGAAVADDLAEAYGKALASDPTSAFGGIVALGGPVDGELAREISKVFTEVLISPSFSEEARKVFSEKPNMTLLQAGPIERPELSAKPVAGGLLVQETDRVEGDDEYELVTSVHPSPEGLGDLLFAWKVAKNVKSNAIVLVRDGATVGIGAGQTSRVDSSELAVRKAGERAKGAVAASDAFFPFADGVEALAKAGVGAVIQPGGSKRDAEVVEAADRRGLSMVLTKRRHFLH</sequence>
<comment type="pathway">
    <text evidence="1 10">Purine metabolism; IMP biosynthesis via de novo pathway; IMP from 5-formamido-1-(5-phospho-D-ribosyl)imidazole-4-carboxamide: step 1/1.</text>
</comment>
<dbReference type="InterPro" id="IPR011607">
    <property type="entry name" value="MGS-like_dom"/>
</dbReference>